<reference evidence="1 2" key="1">
    <citation type="journal article" date="2018" name="Nat. Genet.">
        <title>The Rosa genome provides new insights in the design of modern roses.</title>
        <authorList>
            <person name="Bendahmane M."/>
        </authorList>
    </citation>
    <scope>NUCLEOTIDE SEQUENCE [LARGE SCALE GENOMIC DNA]</scope>
    <source>
        <strain evidence="2">cv. Old Blush</strain>
    </source>
</reference>
<proteinExistence type="predicted"/>
<name>A0A2P6QH38_ROSCH</name>
<dbReference type="AlphaFoldDB" id="A0A2P6QH38"/>
<evidence type="ECO:0000313" key="2">
    <source>
        <dbReference type="Proteomes" id="UP000238479"/>
    </source>
</evidence>
<dbReference type="Gramene" id="PRQ33493">
    <property type="protein sequence ID" value="PRQ33493"/>
    <property type="gene ID" value="RchiOBHm_Chr5g0058231"/>
</dbReference>
<comment type="caution">
    <text evidence="1">The sequence shown here is derived from an EMBL/GenBank/DDBJ whole genome shotgun (WGS) entry which is preliminary data.</text>
</comment>
<sequence length="50" mass="5137">MHEGDSEVIGTKASFSGFASAISIFGRSCSSSLSCMECTGECGSVFFGKC</sequence>
<accession>A0A2P6QH38</accession>
<gene>
    <name evidence="1" type="ORF">RchiOBHm_Chr5g0058231</name>
</gene>
<dbReference type="EMBL" id="PDCK01000043">
    <property type="protein sequence ID" value="PRQ33493.1"/>
    <property type="molecule type" value="Genomic_DNA"/>
</dbReference>
<organism evidence="1 2">
    <name type="scientific">Rosa chinensis</name>
    <name type="common">China rose</name>
    <dbReference type="NCBI Taxonomy" id="74649"/>
    <lineage>
        <taxon>Eukaryota</taxon>
        <taxon>Viridiplantae</taxon>
        <taxon>Streptophyta</taxon>
        <taxon>Embryophyta</taxon>
        <taxon>Tracheophyta</taxon>
        <taxon>Spermatophyta</taxon>
        <taxon>Magnoliopsida</taxon>
        <taxon>eudicotyledons</taxon>
        <taxon>Gunneridae</taxon>
        <taxon>Pentapetalae</taxon>
        <taxon>rosids</taxon>
        <taxon>fabids</taxon>
        <taxon>Rosales</taxon>
        <taxon>Rosaceae</taxon>
        <taxon>Rosoideae</taxon>
        <taxon>Rosoideae incertae sedis</taxon>
        <taxon>Rosa</taxon>
    </lineage>
</organism>
<protein>
    <submittedName>
        <fullName evidence="1">Uncharacterized protein</fullName>
    </submittedName>
</protein>
<evidence type="ECO:0000313" key="1">
    <source>
        <dbReference type="EMBL" id="PRQ33493.1"/>
    </source>
</evidence>
<keyword evidence="2" id="KW-1185">Reference proteome</keyword>
<dbReference type="Proteomes" id="UP000238479">
    <property type="component" value="Chromosome 5"/>
</dbReference>